<sequence>MFSSTYPFAPPSRDFIALCQSQVLLLAQGLKADWSGVYLTQENQEGTQTHLIPIVVYPAAETIWDKNTTSIGLLDVWNKGESQKTLTNIESLVRSKPLRGKTNSQKTQIDDHYGMGPYQLVLPLIHQEIVVGLLVTKRKDYRWQPDELTQVETIARTLAIAHYLDHSQNWYQHQLNQQQIQQEKERDRLDDLFHQLRNPLTALRIFSKLLLKRLLPDDKSRSIVENIVRESEHLQDLIKDFETQQDAIAANEEIITLTTDSISLSEFRSNIPSLPPSKSLTLSSLDIKEILEPLLTSSQTIAQEKGINLTSNLPKHLSLIWGNGPALREVLSNLIDNGIKYTPKGGKVRIRAGLSCVIDEKEYQGIAIEDNGYGIPAADQAHIFERHYRGIQSQGNITGSGLGLAIVRDLINQMQGKIELISPTDKDKKTGTTFIVWLSVVEKDLNIK</sequence>
<keyword evidence="9" id="KW-1185">Reference proteome</keyword>
<dbReference type="Pfam" id="PF02518">
    <property type="entry name" value="HATPase_c"/>
    <property type="match status" value="1"/>
</dbReference>
<protein>
    <recommendedName>
        <fullName evidence="2">histidine kinase</fullName>
        <ecNumber evidence="2">2.7.13.3</ecNumber>
    </recommendedName>
</protein>
<dbReference type="CDD" id="cd00075">
    <property type="entry name" value="HATPase"/>
    <property type="match status" value="1"/>
</dbReference>
<dbReference type="PANTHER" id="PTHR43711">
    <property type="entry name" value="TWO-COMPONENT HISTIDINE KINASE"/>
    <property type="match status" value="1"/>
</dbReference>
<evidence type="ECO:0000259" key="7">
    <source>
        <dbReference type="PROSITE" id="PS50109"/>
    </source>
</evidence>
<dbReference type="InterPro" id="IPR003018">
    <property type="entry name" value="GAF"/>
</dbReference>
<dbReference type="InterPro" id="IPR036097">
    <property type="entry name" value="HisK_dim/P_sf"/>
</dbReference>
<evidence type="ECO:0000256" key="2">
    <source>
        <dbReference type="ARBA" id="ARBA00012438"/>
    </source>
</evidence>
<dbReference type="InterPro" id="IPR050736">
    <property type="entry name" value="Sensor_HK_Regulatory"/>
</dbReference>
<comment type="caution">
    <text evidence="8">The sequence shown here is derived from an EMBL/GenBank/DDBJ whole genome shotgun (WGS) entry which is preliminary data.</text>
</comment>
<dbReference type="CDD" id="cd00082">
    <property type="entry name" value="HisKA"/>
    <property type="match status" value="1"/>
</dbReference>
<dbReference type="InterPro" id="IPR036890">
    <property type="entry name" value="HATPase_C_sf"/>
</dbReference>
<feature type="domain" description="Histidine kinase" evidence="7">
    <location>
        <begin position="191"/>
        <end position="442"/>
    </location>
</feature>
<dbReference type="InterPro" id="IPR004358">
    <property type="entry name" value="Sig_transdc_His_kin-like_C"/>
</dbReference>
<evidence type="ECO:0000256" key="1">
    <source>
        <dbReference type="ARBA" id="ARBA00000085"/>
    </source>
</evidence>
<dbReference type="AlphaFoldDB" id="A0A401IHK9"/>
<dbReference type="Gene3D" id="1.10.287.130">
    <property type="match status" value="1"/>
</dbReference>
<dbReference type="Gene3D" id="3.30.450.40">
    <property type="match status" value="1"/>
</dbReference>
<dbReference type="SMART" id="SM00065">
    <property type="entry name" value="GAF"/>
    <property type="match status" value="1"/>
</dbReference>
<reference evidence="9" key="1">
    <citation type="submission" date="2017-05" db="EMBL/GenBank/DDBJ databases">
        <title>Physiological properties and genetic analysis related to exopolysaccharide production of fresh-water unicellular cyanobacterium Aphanothece sacrum, Suizenji Nori, that has been cultured as a food source in Japan.</title>
        <authorList>
            <person name="Kanesaki Y."/>
            <person name="Yoshikawa S."/>
            <person name="Ohki K."/>
        </authorList>
    </citation>
    <scope>NUCLEOTIDE SEQUENCE [LARGE SCALE GENOMIC DNA]</scope>
    <source>
        <strain evidence="9">FPU1</strain>
    </source>
</reference>
<dbReference type="SMART" id="SM00388">
    <property type="entry name" value="HisKA"/>
    <property type="match status" value="1"/>
</dbReference>
<dbReference type="PROSITE" id="PS50109">
    <property type="entry name" value="HIS_KIN"/>
    <property type="match status" value="1"/>
</dbReference>
<organism evidence="8 9">
    <name type="scientific">Aphanothece sacrum FPU1</name>
    <dbReference type="NCBI Taxonomy" id="1920663"/>
    <lineage>
        <taxon>Bacteria</taxon>
        <taxon>Bacillati</taxon>
        <taxon>Cyanobacteriota</taxon>
        <taxon>Cyanophyceae</taxon>
        <taxon>Oscillatoriophycideae</taxon>
        <taxon>Chroococcales</taxon>
        <taxon>Aphanothecaceae</taxon>
        <taxon>Aphanothece</taxon>
    </lineage>
</organism>
<dbReference type="InterPro" id="IPR003661">
    <property type="entry name" value="HisK_dim/P_dom"/>
</dbReference>
<comment type="catalytic activity">
    <reaction evidence="1">
        <text>ATP + protein L-histidine = ADP + protein N-phospho-L-histidine.</text>
        <dbReference type="EC" id="2.7.13.3"/>
    </reaction>
</comment>
<keyword evidence="6" id="KW-0902">Two-component regulatory system</keyword>
<dbReference type="Proteomes" id="UP000287247">
    <property type="component" value="Unassembled WGS sequence"/>
</dbReference>
<dbReference type="InterPro" id="IPR029016">
    <property type="entry name" value="GAF-like_dom_sf"/>
</dbReference>
<evidence type="ECO:0000256" key="5">
    <source>
        <dbReference type="ARBA" id="ARBA00022777"/>
    </source>
</evidence>
<evidence type="ECO:0000313" key="9">
    <source>
        <dbReference type="Proteomes" id="UP000287247"/>
    </source>
</evidence>
<dbReference type="SUPFAM" id="SSF55874">
    <property type="entry name" value="ATPase domain of HSP90 chaperone/DNA topoisomerase II/histidine kinase"/>
    <property type="match status" value="1"/>
</dbReference>
<dbReference type="InterPro" id="IPR003594">
    <property type="entry name" value="HATPase_dom"/>
</dbReference>
<evidence type="ECO:0000256" key="6">
    <source>
        <dbReference type="ARBA" id="ARBA00023012"/>
    </source>
</evidence>
<dbReference type="SUPFAM" id="SSF55781">
    <property type="entry name" value="GAF domain-like"/>
    <property type="match status" value="1"/>
</dbReference>
<dbReference type="Gene3D" id="3.30.565.10">
    <property type="entry name" value="Histidine kinase-like ATPase, C-terminal domain"/>
    <property type="match status" value="1"/>
</dbReference>
<dbReference type="EMBL" id="BDQK01000013">
    <property type="protein sequence ID" value="GBF80773.1"/>
    <property type="molecule type" value="Genomic_DNA"/>
</dbReference>
<dbReference type="InterPro" id="IPR005467">
    <property type="entry name" value="His_kinase_dom"/>
</dbReference>
<name>A0A401IHK9_APHSA</name>
<keyword evidence="4" id="KW-0808">Transferase</keyword>
<evidence type="ECO:0000256" key="4">
    <source>
        <dbReference type="ARBA" id="ARBA00022679"/>
    </source>
</evidence>
<dbReference type="Pfam" id="PF00512">
    <property type="entry name" value="HisKA"/>
    <property type="match status" value="1"/>
</dbReference>
<dbReference type="Pfam" id="PF01590">
    <property type="entry name" value="GAF"/>
    <property type="match status" value="1"/>
</dbReference>
<dbReference type="RefSeq" id="WP_124970521.1">
    <property type="nucleotide sequence ID" value="NZ_BDQK01000013.1"/>
</dbReference>
<keyword evidence="5 8" id="KW-0418">Kinase</keyword>
<dbReference type="SMART" id="SM00387">
    <property type="entry name" value="HATPase_c"/>
    <property type="match status" value="1"/>
</dbReference>
<dbReference type="PRINTS" id="PR00344">
    <property type="entry name" value="BCTRLSENSOR"/>
</dbReference>
<evidence type="ECO:0000256" key="3">
    <source>
        <dbReference type="ARBA" id="ARBA00022553"/>
    </source>
</evidence>
<dbReference type="GO" id="GO:0000155">
    <property type="term" value="F:phosphorelay sensor kinase activity"/>
    <property type="evidence" value="ECO:0007669"/>
    <property type="project" value="InterPro"/>
</dbReference>
<proteinExistence type="predicted"/>
<keyword evidence="3" id="KW-0597">Phosphoprotein</keyword>
<accession>A0A401IHK9</accession>
<dbReference type="PANTHER" id="PTHR43711:SF26">
    <property type="entry name" value="SENSOR HISTIDINE KINASE RCSC"/>
    <property type="match status" value="1"/>
</dbReference>
<dbReference type="SUPFAM" id="SSF47384">
    <property type="entry name" value="Homodimeric domain of signal transducing histidine kinase"/>
    <property type="match status" value="1"/>
</dbReference>
<dbReference type="OrthoDB" id="9773956at2"/>
<dbReference type="EC" id="2.7.13.3" evidence="2"/>
<gene>
    <name evidence="8" type="ORF">AsFPU1_2178</name>
</gene>
<evidence type="ECO:0000313" key="8">
    <source>
        <dbReference type="EMBL" id="GBF80773.1"/>
    </source>
</evidence>